<protein>
    <submittedName>
        <fullName evidence="1">Exported protein</fullName>
    </submittedName>
</protein>
<dbReference type="OrthoDB" id="5291489at2"/>
<reference evidence="2" key="1">
    <citation type="journal article" date="2013" name="ISME J.">
        <title>A small predatory core genome in the divergent marine Bacteriovorax marinus SJ and the terrestrial Bdellovibrio bacteriovorus.</title>
        <authorList>
            <person name="Crossman L.C."/>
            <person name="Chen H."/>
            <person name="Cerdeno-Tarraga A.M."/>
            <person name="Brooks K."/>
            <person name="Quail M.A."/>
            <person name="Pineiro S.A."/>
            <person name="Hobley L."/>
            <person name="Sockett R.E."/>
            <person name="Bentley S.D."/>
            <person name="Parkhill J."/>
            <person name="Williams H.N."/>
            <person name="Stine O.C."/>
        </authorList>
    </citation>
    <scope>NUCLEOTIDE SEQUENCE [LARGE SCALE GENOMIC DNA]</scope>
    <source>
        <strain evidence="2">ATCC BAA-682 / DSM 15412 / SJ</strain>
    </source>
</reference>
<keyword evidence="2" id="KW-1185">Reference proteome</keyword>
<organism evidence="1 2">
    <name type="scientific">Halobacteriovorax marinus (strain ATCC BAA-682 / DSM 15412 / SJ)</name>
    <name type="common">Bacteriovorax marinus</name>
    <dbReference type="NCBI Taxonomy" id="862908"/>
    <lineage>
        <taxon>Bacteria</taxon>
        <taxon>Pseudomonadati</taxon>
        <taxon>Bdellovibrionota</taxon>
        <taxon>Bacteriovoracia</taxon>
        <taxon>Bacteriovoracales</taxon>
        <taxon>Halobacteriovoraceae</taxon>
        <taxon>Halobacteriovorax</taxon>
    </lineage>
</organism>
<dbReference type="RefSeq" id="WP_014243890.1">
    <property type="nucleotide sequence ID" value="NC_016620.1"/>
</dbReference>
<evidence type="ECO:0000313" key="2">
    <source>
        <dbReference type="Proteomes" id="UP000008963"/>
    </source>
</evidence>
<gene>
    <name evidence="1" type="ordered locus">BMS_1230</name>
</gene>
<evidence type="ECO:0000313" key="1">
    <source>
        <dbReference type="EMBL" id="CBW26106.1"/>
    </source>
</evidence>
<dbReference type="Proteomes" id="UP000008963">
    <property type="component" value="Chromosome"/>
</dbReference>
<sequence length="236" mass="26784">MRVLIAILVFISSLRGTFAFENEFFLKSGLNLSINRIGVFEKDDDDDDDEKEIQGHNYFGGFGFNTHFGYRWKRFELTASSSISFGKVEKLAFVVNQNDFLGSGNYQNLMVSPNVRYFIPWSPLKSWRFAVGLGPIWSQQTIRLKDFTSSTPYAGKKFKLTYDTVGFGVGIGIEEHLPTKDMHPVYFDITYVRLYSVKSYLVDTTDSTKTNILSTAEAKKDVASEALIFSMGIVLF</sequence>
<name>E1WZ09_HALMS</name>
<dbReference type="EMBL" id="FQ312005">
    <property type="protein sequence ID" value="CBW26106.1"/>
    <property type="molecule type" value="Genomic_DNA"/>
</dbReference>
<dbReference type="PATRIC" id="fig|862908.3.peg.1171"/>
<dbReference type="STRING" id="862908.BMS_1230"/>
<accession>E1WZ09</accession>
<dbReference type="AlphaFoldDB" id="E1WZ09"/>
<proteinExistence type="predicted"/>
<dbReference type="HOGENOM" id="CLU_1174095_0_0_7"/>
<dbReference type="KEGG" id="bmx:BMS_1230"/>